<dbReference type="RefSeq" id="XP_001028845.2">
    <property type="nucleotide sequence ID" value="XM_001028845.2"/>
</dbReference>
<feature type="compositionally biased region" description="Acidic residues" evidence="1">
    <location>
        <begin position="1"/>
        <end position="18"/>
    </location>
</feature>
<dbReference type="Proteomes" id="UP000009168">
    <property type="component" value="Unassembled WGS sequence"/>
</dbReference>
<evidence type="ECO:0000256" key="1">
    <source>
        <dbReference type="SAM" id="MobiDB-lite"/>
    </source>
</evidence>
<name>Q226G6_TETTS</name>
<gene>
    <name evidence="2" type="ORF">TTHERM_02053520</name>
</gene>
<keyword evidence="3" id="KW-1185">Reference proteome</keyword>
<feature type="region of interest" description="Disordered" evidence="1">
    <location>
        <begin position="1"/>
        <end position="23"/>
    </location>
</feature>
<dbReference type="KEGG" id="tet:TTHERM_02053520"/>
<dbReference type="AlphaFoldDB" id="Q226G6"/>
<dbReference type="HOGENOM" id="CLU_1839206_0_0_1"/>
<reference evidence="3" key="1">
    <citation type="journal article" date="2006" name="PLoS Biol.">
        <title>Macronuclear genome sequence of the ciliate Tetrahymena thermophila, a model eukaryote.</title>
        <authorList>
            <person name="Eisen J.A."/>
            <person name="Coyne R.S."/>
            <person name="Wu M."/>
            <person name="Wu D."/>
            <person name="Thiagarajan M."/>
            <person name="Wortman J.R."/>
            <person name="Badger J.H."/>
            <person name="Ren Q."/>
            <person name="Amedeo P."/>
            <person name="Jones K.M."/>
            <person name="Tallon L.J."/>
            <person name="Delcher A.L."/>
            <person name="Salzberg S.L."/>
            <person name="Silva J.C."/>
            <person name="Haas B.J."/>
            <person name="Majoros W.H."/>
            <person name="Farzad M."/>
            <person name="Carlton J.M."/>
            <person name="Smith R.K. Jr."/>
            <person name="Garg J."/>
            <person name="Pearlman R.E."/>
            <person name="Karrer K.M."/>
            <person name="Sun L."/>
            <person name="Manning G."/>
            <person name="Elde N.C."/>
            <person name="Turkewitz A.P."/>
            <person name="Asai D.J."/>
            <person name="Wilkes D.E."/>
            <person name="Wang Y."/>
            <person name="Cai H."/>
            <person name="Collins K."/>
            <person name="Stewart B.A."/>
            <person name="Lee S.R."/>
            <person name="Wilamowska K."/>
            <person name="Weinberg Z."/>
            <person name="Ruzzo W.L."/>
            <person name="Wloga D."/>
            <person name="Gaertig J."/>
            <person name="Frankel J."/>
            <person name="Tsao C.-C."/>
            <person name="Gorovsky M.A."/>
            <person name="Keeling P.J."/>
            <person name="Waller R.F."/>
            <person name="Patron N.J."/>
            <person name="Cherry J.M."/>
            <person name="Stover N.A."/>
            <person name="Krieger C.J."/>
            <person name="del Toro C."/>
            <person name="Ryder H.F."/>
            <person name="Williamson S.C."/>
            <person name="Barbeau R.A."/>
            <person name="Hamilton E.P."/>
            <person name="Orias E."/>
        </authorList>
    </citation>
    <scope>NUCLEOTIDE SEQUENCE [LARGE SCALE GENOMIC DNA]</scope>
    <source>
        <strain evidence="3">SB210</strain>
    </source>
</reference>
<sequence length="52" mass="6211">IIIEDSDVDDENEEEEEQIAEKPKKQNEKFKSFLARVFTQILMRTLKYHGVK</sequence>
<protein>
    <submittedName>
        <fullName evidence="2">Uncharacterized protein</fullName>
    </submittedName>
</protein>
<organism evidence="2 3">
    <name type="scientific">Tetrahymena thermophila (strain SB210)</name>
    <dbReference type="NCBI Taxonomy" id="312017"/>
    <lineage>
        <taxon>Eukaryota</taxon>
        <taxon>Sar</taxon>
        <taxon>Alveolata</taxon>
        <taxon>Ciliophora</taxon>
        <taxon>Intramacronucleata</taxon>
        <taxon>Oligohymenophorea</taxon>
        <taxon>Hymenostomatida</taxon>
        <taxon>Tetrahymenina</taxon>
        <taxon>Tetrahymenidae</taxon>
        <taxon>Tetrahymena</taxon>
    </lineage>
</organism>
<evidence type="ECO:0000313" key="3">
    <source>
        <dbReference type="Proteomes" id="UP000009168"/>
    </source>
</evidence>
<dbReference type="EMBL" id="GG663315">
    <property type="protein sequence ID" value="EAR81182.2"/>
    <property type="molecule type" value="Genomic_DNA"/>
</dbReference>
<accession>Q226G6</accession>
<dbReference type="GeneID" id="7901752"/>
<dbReference type="InParanoid" id="Q226G6"/>
<feature type="non-terminal residue" evidence="2">
    <location>
        <position position="1"/>
    </location>
</feature>
<proteinExistence type="predicted"/>
<evidence type="ECO:0000313" key="2">
    <source>
        <dbReference type="EMBL" id="EAR81182.2"/>
    </source>
</evidence>